<dbReference type="GO" id="GO:0000147">
    <property type="term" value="P:actin cortical patch assembly"/>
    <property type="evidence" value="ECO:0007669"/>
    <property type="project" value="TreeGrafter"/>
</dbReference>
<evidence type="ECO:0000256" key="3">
    <source>
        <dbReference type="ARBA" id="ARBA00022679"/>
    </source>
</evidence>
<feature type="compositionally biased region" description="Polar residues" evidence="9">
    <location>
        <begin position="340"/>
        <end position="357"/>
    </location>
</feature>
<organism evidence="11 12">
    <name type="scientific">Circinella minor</name>
    <dbReference type="NCBI Taxonomy" id="1195481"/>
    <lineage>
        <taxon>Eukaryota</taxon>
        <taxon>Fungi</taxon>
        <taxon>Fungi incertae sedis</taxon>
        <taxon>Mucoromycota</taxon>
        <taxon>Mucoromycotina</taxon>
        <taxon>Mucoromycetes</taxon>
        <taxon>Mucorales</taxon>
        <taxon>Lichtheimiaceae</taxon>
        <taxon>Circinella</taxon>
    </lineage>
</organism>
<dbReference type="PANTHER" id="PTHR22967">
    <property type="entry name" value="SERINE/THREONINE PROTEIN KINASE"/>
    <property type="match status" value="1"/>
</dbReference>
<name>A0A8H7VI37_9FUNG</name>
<evidence type="ECO:0000313" key="11">
    <source>
        <dbReference type="EMBL" id="KAG2223746.1"/>
    </source>
</evidence>
<dbReference type="GO" id="GO:0005737">
    <property type="term" value="C:cytoplasm"/>
    <property type="evidence" value="ECO:0007669"/>
    <property type="project" value="TreeGrafter"/>
</dbReference>
<dbReference type="InterPro" id="IPR011009">
    <property type="entry name" value="Kinase-like_dom_sf"/>
</dbReference>
<keyword evidence="2" id="KW-0723">Serine/threonine-protein kinase</keyword>
<feature type="region of interest" description="Disordered" evidence="9">
    <location>
        <begin position="337"/>
        <end position="415"/>
    </location>
</feature>
<dbReference type="EMBL" id="JAEPRB010000055">
    <property type="protein sequence ID" value="KAG2223746.1"/>
    <property type="molecule type" value="Genomic_DNA"/>
</dbReference>
<evidence type="ECO:0000256" key="5">
    <source>
        <dbReference type="ARBA" id="ARBA00022777"/>
    </source>
</evidence>
<feature type="compositionally biased region" description="Polar residues" evidence="9">
    <location>
        <begin position="502"/>
        <end position="513"/>
    </location>
</feature>
<keyword evidence="5" id="KW-0418">Kinase</keyword>
<feature type="compositionally biased region" description="Polar residues" evidence="9">
    <location>
        <begin position="625"/>
        <end position="634"/>
    </location>
</feature>
<feature type="compositionally biased region" description="Polar residues" evidence="9">
    <location>
        <begin position="461"/>
        <end position="473"/>
    </location>
</feature>
<feature type="compositionally biased region" description="Polar residues" evidence="9">
    <location>
        <begin position="664"/>
        <end position="703"/>
    </location>
</feature>
<dbReference type="InterPro" id="IPR000719">
    <property type="entry name" value="Prot_kinase_dom"/>
</dbReference>
<dbReference type="SUPFAM" id="SSF56112">
    <property type="entry name" value="Protein kinase-like (PK-like)"/>
    <property type="match status" value="1"/>
</dbReference>
<evidence type="ECO:0000256" key="2">
    <source>
        <dbReference type="ARBA" id="ARBA00022527"/>
    </source>
</evidence>
<evidence type="ECO:0000259" key="10">
    <source>
        <dbReference type="PROSITE" id="PS50011"/>
    </source>
</evidence>
<keyword evidence="12" id="KW-1185">Reference proteome</keyword>
<dbReference type="Gene3D" id="1.10.510.10">
    <property type="entry name" value="Transferase(Phosphotransferase) domain 1"/>
    <property type="match status" value="1"/>
</dbReference>
<feature type="compositionally biased region" description="Polar residues" evidence="9">
    <location>
        <begin position="528"/>
        <end position="549"/>
    </location>
</feature>
<evidence type="ECO:0000313" key="12">
    <source>
        <dbReference type="Proteomes" id="UP000646827"/>
    </source>
</evidence>
<evidence type="ECO:0000256" key="7">
    <source>
        <dbReference type="ARBA" id="ARBA00047899"/>
    </source>
</evidence>
<feature type="region of interest" description="Disordered" evidence="9">
    <location>
        <begin position="461"/>
        <end position="513"/>
    </location>
</feature>
<dbReference type="Proteomes" id="UP000646827">
    <property type="component" value="Unassembled WGS sequence"/>
</dbReference>
<evidence type="ECO:0000256" key="1">
    <source>
        <dbReference type="ARBA" id="ARBA00012513"/>
    </source>
</evidence>
<keyword evidence="6" id="KW-0067">ATP-binding</keyword>
<comment type="catalytic activity">
    <reaction evidence="7">
        <text>L-threonyl-[protein] + ATP = O-phospho-L-threonyl-[protein] + ADP + H(+)</text>
        <dbReference type="Rhea" id="RHEA:46608"/>
        <dbReference type="Rhea" id="RHEA-COMP:11060"/>
        <dbReference type="Rhea" id="RHEA-COMP:11605"/>
        <dbReference type="ChEBI" id="CHEBI:15378"/>
        <dbReference type="ChEBI" id="CHEBI:30013"/>
        <dbReference type="ChEBI" id="CHEBI:30616"/>
        <dbReference type="ChEBI" id="CHEBI:61977"/>
        <dbReference type="ChEBI" id="CHEBI:456216"/>
        <dbReference type="EC" id="2.7.11.1"/>
    </reaction>
</comment>
<dbReference type="PROSITE" id="PS00108">
    <property type="entry name" value="PROTEIN_KINASE_ST"/>
    <property type="match status" value="1"/>
</dbReference>
<dbReference type="AlphaFoldDB" id="A0A8H7VI37"/>
<proteinExistence type="predicted"/>
<feature type="compositionally biased region" description="Low complexity" evidence="9">
    <location>
        <begin position="615"/>
        <end position="624"/>
    </location>
</feature>
<feature type="compositionally biased region" description="Low complexity" evidence="9">
    <location>
        <begin position="477"/>
        <end position="494"/>
    </location>
</feature>
<keyword evidence="3" id="KW-0808">Transferase</keyword>
<feature type="compositionally biased region" description="Low complexity" evidence="9">
    <location>
        <begin position="635"/>
        <end position="650"/>
    </location>
</feature>
<sequence length="735" mass="81480">MHQSPVRHPRIPEQQSIGQTLPPVPVGIDTNNTPQLPPGAMPNGTRVQVQKYQVIVHNFIAEGGYAHVYLARIEGKSGYVVLKRVAVPDNERLRTVEKEIAFMRRLGDHKNITRYYASRIDPLPSGGFEALILMEYCPGGGVIDLMNRRLQQRLTESEVLKIFSDVCEALAYMHYCNPPVLHRDLKVENILILSQDHYKLCDFGSAALSKGDFVPTNLQEIQKIEDDIQRHTTLQYRAPEMIDIYQRKPINEKGDIWALGVFLYKLCYYTTPFEEQGQLAILNARYSIPSQPHFSEGLKRLIVSLLQENQYQRPNVYQVLKAVCQLRGVECPIRNIYPDQKTQSEPPQRPSSQTGSPSAIFERLPTPPQQVPDIIPMRRGRPVRHSKTDSISDQQQQQHKTFDPFDPSQIGSSNTAIATSTTGLSAQHNQSSSADIEDAFALNEHNLKAIENDQQNVRNSMTFDSDFQPTQQHKSSDISAAATSTSSSPETSKCNSHKHLSNHLSGKNNNTKPLQSQLFDHLMDDNNNESSAWQRQKLSPKIDSSSINDNFRKSNQQQSSQSNLSSSSFKNNDALPSITTSTTKKTDELPVLRNNVSSSIEARLNALKMSVEGAPSSTSTSSPSITNGHSITMASSLSSSLKPSHSSANKPAPPPKPARFRVARNTTPSSAATSLTGSPETTIAATPTAQLSPIKPSRNTTMDVSDFESKFPSIEELYKQLPVAAATALESNQSK</sequence>
<evidence type="ECO:0000256" key="6">
    <source>
        <dbReference type="ARBA" id="ARBA00022840"/>
    </source>
</evidence>
<comment type="catalytic activity">
    <reaction evidence="8">
        <text>L-seryl-[protein] + ATP = O-phospho-L-seryl-[protein] + ADP + H(+)</text>
        <dbReference type="Rhea" id="RHEA:17989"/>
        <dbReference type="Rhea" id="RHEA-COMP:9863"/>
        <dbReference type="Rhea" id="RHEA-COMP:11604"/>
        <dbReference type="ChEBI" id="CHEBI:15378"/>
        <dbReference type="ChEBI" id="CHEBI:29999"/>
        <dbReference type="ChEBI" id="CHEBI:30616"/>
        <dbReference type="ChEBI" id="CHEBI:83421"/>
        <dbReference type="ChEBI" id="CHEBI:456216"/>
        <dbReference type="EC" id="2.7.11.1"/>
    </reaction>
</comment>
<dbReference type="Pfam" id="PF00069">
    <property type="entry name" value="Pkinase"/>
    <property type="match status" value="1"/>
</dbReference>
<protein>
    <recommendedName>
        <fullName evidence="1">non-specific serine/threonine protein kinase</fullName>
        <ecNumber evidence="1">2.7.11.1</ecNumber>
    </recommendedName>
</protein>
<dbReference type="GO" id="GO:0005524">
    <property type="term" value="F:ATP binding"/>
    <property type="evidence" value="ECO:0007669"/>
    <property type="project" value="UniProtKB-KW"/>
</dbReference>
<accession>A0A8H7VI37</accession>
<feature type="region of interest" description="Disordered" evidence="9">
    <location>
        <begin position="1"/>
        <end position="25"/>
    </location>
</feature>
<evidence type="ECO:0000256" key="8">
    <source>
        <dbReference type="ARBA" id="ARBA00048679"/>
    </source>
</evidence>
<comment type="caution">
    <text evidence="11">The sequence shown here is derived from an EMBL/GenBank/DDBJ whole genome shotgun (WGS) entry which is preliminary data.</text>
</comment>
<dbReference type="OrthoDB" id="2018507at2759"/>
<feature type="domain" description="Protein kinase" evidence="10">
    <location>
        <begin position="54"/>
        <end position="326"/>
    </location>
</feature>
<feature type="compositionally biased region" description="Low complexity" evidence="9">
    <location>
        <begin position="554"/>
        <end position="572"/>
    </location>
</feature>
<dbReference type="GO" id="GO:0007015">
    <property type="term" value="P:actin filament organization"/>
    <property type="evidence" value="ECO:0007669"/>
    <property type="project" value="TreeGrafter"/>
</dbReference>
<dbReference type="GO" id="GO:0004674">
    <property type="term" value="F:protein serine/threonine kinase activity"/>
    <property type="evidence" value="ECO:0007669"/>
    <property type="project" value="UniProtKB-KW"/>
</dbReference>
<reference evidence="11 12" key="1">
    <citation type="submission" date="2020-12" db="EMBL/GenBank/DDBJ databases">
        <title>Metabolic potential, ecology and presence of endohyphal bacteria is reflected in genomic diversity of Mucoromycotina.</title>
        <authorList>
            <person name="Muszewska A."/>
            <person name="Okrasinska A."/>
            <person name="Steczkiewicz K."/>
            <person name="Drgas O."/>
            <person name="Orlowska M."/>
            <person name="Perlinska-Lenart U."/>
            <person name="Aleksandrzak-Piekarczyk T."/>
            <person name="Szatraj K."/>
            <person name="Zielenkiewicz U."/>
            <person name="Pilsyk S."/>
            <person name="Malc E."/>
            <person name="Mieczkowski P."/>
            <person name="Kruszewska J.S."/>
            <person name="Biernat P."/>
            <person name="Pawlowska J."/>
        </authorList>
    </citation>
    <scope>NUCLEOTIDE SEQUENCE [LARGE SCALE GENOMIC DNA]</scope>
    <source>
        <strain evidence="11 12">CBS 142.35</strain>
    </source>
</reference>
<dbReference type="SMART" id="SM00220">
    <property type="entry name" value="S_TKc"/>
    <property type="match status" value="1"/>
</dbReference>
<dbReference type="InterPro" id="IPR008271">
    <property type="entry name" value="Ser/Thr_kinase_AS"/>
</dbReference>
<gene>
    <name evidence="11" type="ORF">INT45_003470</name>
</gene>
<dbReference type="PANTHER" id="PTHR22967:SF57">
    <property type="entry name" value="AUXILIN, ISOFORM A-RELATED"/>
    <property type="match status" value="1"/>
</dbReference>
<evidence type="ECO:0000256" key="4">
    <source>
        <dbReference type="ARBA" id="ARBA00022741"/>
    </source>
</evidence>
<dbReference type="PROSITE" id="PS50011">
    <property type="entry name" value="PROTEIN_KINASE_DOM"/>
    <property type="match status" value="1"/>
</dbReference>
<feature type="compositionally biased region" description="Polar residues" evidence="9">
    <location>
        <begin position="389"/>
        <end position="399"/>
    </location>
</feature>
<keyword evidence="4" id="KW-0547">Nucleotide-binding</keyword>
<feature type="region of interest" description="Disordered" evidence="9">
    <location>
        <begin position="525"/>
        <end position="590"/>
    </location>
</feature>
<feature type="region of interest" description="Disordered" evidence="9">
    <location>
        <begin position="611"/>
        <end position="704"/>
    </location>
</feature>
<evidence type="ECO:0000256" key="9">
    <source>
        <dbReference type="SAM" id="MobiDB-lite"/>
    </source>
</evidence>
<dbReference type="EC" id="2.7.11.1" evidence="1"/>